<dbReference type="GO" id="GO:0005737">
    <property type="term" value="C:cytoplasm"/>
    <property type="evidence" value="ECO:0007669"/>
    <property type="project" value="UniProtKB-SubCell"/>
</dbReference>
<dbReference type="SUPFAM" id="SSF69065">
    <property type="entry name" value="RNase III domain-like"/>
    <property type="match status" value="1"/>
</dbReference>
<dbReference type="PANTHER" id="PTHR11207">
    <property type="entry name" value="RIBONUCLEASE III"/>
    <property type="match status" value="1"/>
</dbReference>
<dbReference type="GO" id="GO:0042802">
    <property type="term" value="F:identical protein binding"/>
    <property type="evidence" value="ECO:0007669"/>
    <property type="project" value="UniProtKB-ARBA"/>
</dbReference>
<keyword evidence="9 15" id="KW-0540">Nuclease</keyword>
<evidence type="ECO:0000256" key="11">
    <source>
        <dbReference type="ARBA" id="ARBA00022759"/>
    </source>
</evidence>
<dbReference type="GO" id="GO:0006397">
    <property type="term" value="P:mRNA processing"/>
    <property type="evidence" value="ECO:0007669"/>
    <property type="project" value="UniProtKB-UniRule"/>
</dbReference>
<dbReference type="RefSeq" id="WP_341801040.1">
    <property type="nucleotide sequence ID" value="NZ_JAAONY010000004.1"/>
</dbReference>
<feature type="active site" evidence="15">
    <location>
        <position position="52"/>
    </location>
</feature>
<dbReference type="PROSITE" id="PS50142">
    <property type="entry name" value="RNASE_3_2"/>
    <property type="match status" value="1"/>
</dbReference>
<keyword evidence="13 15" id="KW-0460">Magnesium</keyword>
<dbReference type="FunFam" id="3.30.160.20:FF:000003">
    <property type="entry name" value="Ribonuclease 3"/>
    <property type="match status" value="1"/>
</dbReference>
<protein>
    <recommendedName>
        <fullName evidence="15">Ribonuclease 3</fullName>
        <ecNumber evidence="15">3.1.26.3</ecNumber>
    </recommendedName>
    <alternativeName>
        <fullName evidence="15">Ribonuclease III</fullName>
        <shortName evidence="15">RNase III</shortName>
    </alternativeName>
</protein>
<keyword evidence="12 15" id="KW-0378">Hydrolase</keyword>
<dbReference type="Proteomes" id="UP000528457">
    <property type="component" value="Unassembled WGS sequence"/>
</dbReference>
<dbReference type="FunFam" id="1.10.1520.10:FF:000001">
    <property type="entry name" value="Ribonuclease 3"/>
    <property type="match status" value="1"/>
</dbReference>
<feature type="binding site" evidence="15">
    <location>
        <position position="124"/>
    </location>
    <ligand>
        <name>Mg(2+)</name>
        <dbReference type="ChEBI" id="CHEBI:18420"/>
    </ligand>
</feature>
<dbReference type="InterPro" id="IPR011907">
    <property type="entry name" value="RNase_III"/>
</dbReference>
<dbReference type="CDD" id="cd10845">
    <property type="entry name" value="DSRM_RNAse_III_family"/>
    <property type="match status" value="1"/>
</dbReference>
<dbReference type="GO" id="GO:0006364">
    <property type="term" value="P:rRNA processing"/>
    <property type="evidence" value="ECO:0007669"/>
    <property type="project" value="UniProtKB-UniRule"/>
</dbReference>
<dbReference type="InterPro" id="IPR000999">
    <property type="entry name" value="RNase_III_dom"/>
</dbReference>
<dbReference type="PROSITE" id="PS00517">
    <property type="entry name" value="RNASE_3_1"/>
    <property type="match status" value="1"/>
</dbReference>
<dbReference type="EC" id="3.1.26.3" evidence="15"/>
<keyword evidence="7 15" id="KW-0507">mRNA processing</keyword>
<feature type="domain" description="RNase III" evidence="17">
    <location>
        <begin position="13"/>
        <end position="135"/>
    </location>
</feature>
<comment type="caution">
    <text evidence="18">The sequence shown here is derived from an EMBL/GenBank/DDBJ whole genome shotgun (WGS) entry which is preliminary data.</text>
</comment>
<keyword evidence="5 15" id="KW-0963">Cytoplasm</keyword>
<dbReference type="SMART" id="SM00535">
    <property type="entry name" value="RIBOc"/>
    <property type="match status" value="1"/>
</dbReference>
<evidence type="ECO:0000256" key="8">
    <source>
        <dbReference type="ARBA" id="ARBA00022694"/>
    </source>
</evidence>
<dbReference type="InterPro" id="IPR014720">
    <property type="entry name" value="dsRBD_dom"/>
</dbReference>
<evidence type="ECO:0000256" key="6">
    <source>
        <dbReference type="ARBA" id="ARBA00022552"/>
    </source>
</evidence>
<keyword evidence="19" id="KW-1185">Reference proteome</keyword>
<evidence type="ECO:0000256" key="13">
    <source>
        <dbReference type="ARBA" id="ARBA00022842"/>
    </source>
</evidence>
<dbReference type="Gene3D" id="1.10.1520.10">
    <property type="entry name" value="Ribonuclease III domain"/>
    <property type="match status" value="1"/>
</dbReference>
<dbReference type="GO" id="GO:0046872">
    <property type="term" value="F:metal ion binding"/>
    <property type="evidence" value="ECO:0007669"/>
    <property type="project" value="UniProtKB-KW"/>
</dbReference>
<feature type="binding site" evidence="15">
    <location>
        <position position="48"/>
    </location>
    <ligand>
        <name>Mg(2+)</name>
        <dbReference type="ChEBI" id="CHEBI:18420"/>
    </ligand>
</feature>
<evidence type="ECO:0000256" key="1">
    <source>
        <dbReference type="ARBA" id="ARBA00000109"/>
    </source>
</evidence>
<evidence type="ECO:0000256" key="12">
    <source>
        <dbReference type="ARBA" id="ARBA00022801"/>
    </source>
</evidence>
<feature type="active site" evidence="15">
    <location>
        <position position="124"/>
    </location>
</feature>
<dbReference type="PROSITE" id="PS50137">
    <property type="entry name" value="DS_RBD"/>
    <property type="match status" value="1"/>
</dbReference>
<evidence type="ECO:0000256" key="15">
    <source>
        <dbReference type="HAMAP-Rule" id="MF_00104"/>
    </source>
</evidence>
<feature type="binding site" evidence="15">
    <location>
        <position position="121"/>
    </location>
    <ligand>
        <name>Mg(2+)</name>
        <dbReference type="ChEBI" id="CHEBI:18420"/>
    </ligand>
</feature>
<evidence type="ECO:0000256" key="4">
    <source>
        <dbReference type="ARBA" id="ARBA00011738"/>
    </source>
</evidence>
<accession>A0A7X0MZ27</accession>
<keyword evidence="14 15" id="KW-0694">RNA-binding</keyword>
<dbReference type="FunCoup" id="A0A7X0MZ27">
    <property type="interactions" value="486"/>
</dbReference>
<evidence type="ECO:0000256" key="14">
    <source>
        <dbReference type="ARBA" id="ARBA00022884"/>
    </source>
</evidence>
<comment type="subunit">
    <text evidence="4 15">Homodimer.</text>
</comment>
<name>A0A7X0MZ27_9GAMM</name>
<evidence type="ECO:0000256" key="10">
    <source>
        <dbReference type="ARBA" id="ARBA00022723"/>
    </source>
</evidence>
<feature type="domain" description="DRBM" evidence="16">
    <location>
        <begin position="162"/>
        <end position="232"/>
    </location>
</feature>
<dbReference type="SMART" id="SM00358">
    <property type="entry name" value="DSRM"/>
    <property type="match status" value="1"/>
</dbReference>
<dbReference type="InParanoid" id="A0A7X0MZ27"/>
<dbReference type="HAMAP" id="MF_00104">
    <property type="entry name" value="RNase_III"/>
    <property type="match status" value="1"/>
</dbReference>
<dbReference type="GO" id="GO:0004525">
    <property type="term" value="F:ribonuclease III activity"/>
    <property type="evidence" value="ECO:0007669"/>
    <property type="project" value="UniProtKB-UniRule"/>
</dbReference>
<reference evidence="18 19" key="1">
    <citation type="submission" date="2020-08" db="EMBL/GenBank/DDBJ databases">
        <title>Genomic Encyclopedia of Type Strains, Phase IV (KMG-IV): sequencing the most valuable type-strain genomes for metagenomic binning, comparative biology and taxonomic classification.</title>
        <authorList>
            <person name="Goeker M."/>
        </authorList>
    </citation>
    <scope>NUCLEOTIDE SEQUENCE [LARGE SCALE GENOMIC DNA]</scope>
    <source>
        <strain evidence="18 19">DSM 22368</strain>
    </source>
</reference>
<keyword evidence="11 15" id="KW-0255">Endonuclease</keyword>
<dbReference type="Pfam" id="PF00035">
    <property type="entry name" value="dsrm"/>
    <property type="match status" value="1"/>
</dbReference>
<dbReference type="GO" id="GO:0008033">
    <property type="term" value="P:tRNA processing"/>
    <property type="evidence" value="ECO:0007669"/>
    <property type="project" value="UniProtKB-KW"/>
</dbReference>
<organism evidence="18 19">
    <name type="scientific">Pseudoteredinibacter isoporae</name>
    <dbReference type="NCBI Taxonomy" id="570281"/>
    <lineage>
        <taxon>Bacteria</taxon>
        <taxon>Pseudomonadati</taxon>
        <taxon>Pseudomonadota</taxon>
        <taxon>Gammaproteobacteria</taxon>
        <taxon>Cellvibrionales</taxon>
        <taxon>Cellvibrionaceae</taxon>
        <taxon>Pseudoteredinibacter</taxon>
    </lineage>
</organism>
<keyword evidence="10 15" id="KW-0479">Metal-binding</keyword>
<dbReference type="SUPFAM" id="SSF54768">
    <property type="entry name" value="dsRNA-binding domain-like"/>
    <property type="match status" value="1"/>
</dbReference>
<dbReference type="GO" id="GO:0003725">
    <property type="term" value="F:double-stranded RNA binding"/>
    <property type="evidence" value="ECO:0007669"/>
    <property type="project" value="TreeGrafter"/>
</dbReference>
<evidence type="ECO:0000313" key="19">
    <source>
        <dbReference type="Proteomes" id="UP000528457"/>
    </source>
</evidence>
<gene>
    <name evidence="15" type="primary">rnc</name>
    <name evidence="18" type="ORF">HNR48_004028</name>
</gene>
<keyword evidence="15" id="KW-0699">rRNA-binding</keyword>
<dbReference type="PANTHER" id="PTHR11207:SF0">
    <property type="entry name" value="RIBONUCLEASE 3"/>
    <property type="match status" value="1"/>
</dbReference>
<dbReference type="EMBL" id="JACHHT010000004">
    <property type="protein sequence ID" value="MBB6523714.1"/>
    <property type="molecule type" value="Genomic_DNA"/>
</dbReference>
<comment type="cofactor">
    <cofactor evidence="15">
        <name>Mg(2+)</name>
        <dbReference type="ChEBI" id="CHEBI:18420"/>
    </cofactor>
</comment>
<evidence type="ECO:0000313" key="18">
    <source>
        <dbReference type="EMBL" id="MBB6523714.1"/>
    </source>
</evidence>
<dbReference type="Pfam" id="PF14622">
    <property type="entry name" value="Ribonucleas_3_3"/>
    <property type="match status" value="1"/>
</dbReference>
<evidence type="ECO:0000256" key="7">
    <source>
        <dbReference type="ARBA" id="ARBA00022664"/>
    </source>
</evidence>
<dbReference type="Gene3D" id="3.30.160.20">
    <property type="match status" value="1"/>
</dbReference>
<evidence type="ECO:0000256" key="2">
    <source>
        <dbReference type="ARBA" id="ARBA00004496"/>
    </source>
</evidence>
<evidence type="ECO:0000259" key="16">
    <source>
        <dbReference type="PROSITE" id="PS50137"/>
    </source>
</evidence>
<keyword evidence="8 15" id="KW-0819">tRNA processing</keyword>
<evidence type="ECO:0000256" key="9">
    <source>
        <dbReference type="ARBA" id="ARBA00022722"/>
    </source>
</evidence>
<dbReference type="NCBIfam" id="TIGR02191">
    <property type="entry name" value="RNaseIII"/>
    <property type="match status" value="1"/>
</dbReference>
<dbReference type="CDD" id="cd00593">
    <property type="entry name" value="RIBOc"/>
    <property type="match status" value="1"/>
</dbReference>
<comment type="catalytic activity">
    <reaction evidence="1 15">
        <text>Endonucleolytic cleavage to 5'-phosphomonoester.</text>
        <dbReference type="EC" id="3.1.26.3"/>
    </reaction>
</comment>
<sequence length="235" mass="25657">MPNAKPPVPSPARIRLLQRLGHDFNDESLLDLALTHRSCGKQNNERLEFLGDSILGFVIGQKLFDILPDATEGQLSRVRSALVKGETLAAIAREFNLGESLKLGEGEMKSGGFRRDSILADAVEAIIGAVYEDAGFENAKACVLDWFESRLQPADLMETDKDPKTALQELLQARKLALPVYEVVSVAGEHHQQSFVVECRLSLLAEPVKAEASSRRKAEKAAAAAALAIIKEQQI</sequence>
<keyword evidence="6 15" id="KW-0698">rRNA processing</keyword>
<evidence type="ECO:0000256" key="3">
    <source>
        <dbReference type="ARBA" id="ARBA00010183"/>
    </source>
</evidence>
<evidence type="ECO:0000256" key="5">
    <source>
        <dbReference type="ARBA" id="ARBA00022490"/>
    </source>
</evidence>
<proteinExistence type="inferred from homology"/>
<dbReference type="GO" id="GO:0019843">
    <property type="term" value="F:rRNA binding"/>
    <property type="evidence" value="ECO:0007669"/>
    <property type="project" value="UniProtKB-KW"/>
</dbReference>
<dbReference type="InterPro" id="IPR036389">
    <property type="entry name" value="RNase_III_sf"/>
</dbReference>
<comment type="function">
    <text evidence="15">Digests double-stranded RNA. Involved in the processing of primary rRNA transcript to yield the immediate precursors to the large and small rRNAs (23S and 16S). Processes some mRNAs, and tRNAs when they are encoded in the rRNA operon. Processes pre-crRNA and tracrRNA of type II CRISPR loci if present in the organism.</text>
</comment>
<evidence type="ECO:0000259" key="17">
    <source>
        <dbReference type="PROSITE" id="PS50142"/>
    </source>
</evidence>
<dbReference type="AlphaFoldDB" id="A0A7X0MZ27"/>
<dbReference type="GO" id="GO:0010468">
    <property type="term" value="P:regulation of gene expression"/>
    <property type="evidence" value="ECO:0007669"/>
    <property type="project" value="TreeGrafter"/>
</dbReference>
<comment type="subcellular location">
    <subcellularLocation>
        <location evidence="2 15">Cytoplasm</location>
    </subcellularLocation>
</comment>
<comment type="similarity">
    <text evidence="3">Belongs to the ribonuclease III family.</text>
</comment>